<organism evidence="29 30">
    <name type="scientific">Ranatra chinensis</name>
    <dbReference type="NCBI Taxonomy" id="642074"/>
    <lineage>
        <taxon>Eukaryota</taxon>
        <taxon>Metazoa</taxon>
        <taxon>Ecdysozoa</taxon>
        <taxon>Arthropoda</taxon>
        <taxon>Hexapoda</taxon>
        <taxon>Insecta</taxon>
        <taxon>Pterygota</taxon>
        <taxon>Neoptera</taxon>
        <taxon>Paraneoptera</taxon>
        <taxon>Hemiptera</taxon>
        <taxon>Heteroptera</taxon>
        <taxon>Panheteroptera</taxon>
        <taxon>Nepomorpha</taxon>
        <taxon>Nepidae</taxon>
        <taxon>Ranatrinae</taxon>
        <taxon>Ranatra</taxon>
    </lineage>
</organism>
<dbReference type="PRINTS" id="PR00756">
    <property type="entry name" value="ALADIPTASE"/>
</dbReference>
<feature type="domain" description="Peptidase M1 membrane alanine aminopeptidase" evidence="26">
    <location>
        <begin position="116"/>
        <end position="332"/>
    </location>
</feature>
<dbReference type="Gene3D" id="2.60.40.1730">
    <property type="entry name" value="tricorn interacting facor f3 domain"/>
    <property type="match status" value="1"/>
</dbReference>
<keyword evidence="8" id="KW-1003">Cell membrane</keyword>
<reference evidence="29 30" key="1">
    <citation type="submission" date="2024-07" db="EMBL/GenBank/DDBJ databases">
        <title>Chromosome-level genome assembly of the water stick insect Ranatra chinensis (Heteroptera: Nepidae).</title>
        <authorList>
            <person name="Liu X."/>
        </authorList>
    </citation>
    <scope>NUCLEOTIDE SEQUENCE [LARGE SCALE GENOMIC DNA]</scope>
    <source>
        <strain evidence="29">Cailab_2021Rc</strain>
        <tissue evidence="29">Muscle</tissue>
    </source>
</reference>
<evidence type="ECO:0000256" key="25">
    <source>
        <dbReference type="PIRSR" id="PIRSR634016-4"/>
    </source>
</evidence>
<evidence type="ECO:0000256" key="17">
    <source>
        <dbReference type="ARBA" id="ARBA00022989"/>
    </source>
</evidence>
<dbReference type="AlphaFoldDB" id="A0ABD0YTH7"/>
<dbReference type="SUPFAM" id="SSF63737">
    <property type="entry name" value="Leukotriene A4 hydrolase N-terminal domain"/>
    <property type="match status" value="1"/>
</dbReference>
<evidence type="ECO:0000256" key="8">
    <source>
        <dbReference type="ARBA" id="ARBA00022475"/>
    </source>
</evidence>
<evidence type="ECO:0000259" key="28">
    <source>
        <dbReference type="Pfam" id="PF17900"/>
    </source>
</evidence>
<evidence type="ECO:0000256" key="10">
    <source>
        <dbReference type="ARBA" id="ARBA00022670"/>
    </source>
</evidence>
<dbReference type="InterPro" id="IPR027268">
    <property type="entry name" value="Peptidase_M4/M1_CTD_sf"/>
</dbReference>
<comment type="subcellular location">
    <subcellularLocation>
        <location evidence="3">Cell membrane</location>
        <topology evidence="3">Lipid-anchor</topology>
        <topology evidence="3">GPI-anchor</topology>
    </subcellularLocation>
    <subcellularLocation>
        <location evidence="2">Cell membrane</location>
        <topology evidence="2">Single-pass type II membrane protein</topology>
    </subcellularLocation>
</comment>
<dbReference type="PANTHER" id="PTHR11533:SF276">
    <property type="entry name" value="GLUTAMYL AMINOPEPTIDASE"/>
    <property type="match status" value="1"/>
</dbReference>
<evidence type="ECO:0000256" key="16">
    <source>
        <dbReference type="ARBA" id="ARBA00022968"/>
    </source>
</evidence>
<keyword evidence="19" id="KW-0472">Membrane</keyword>
<dbReference type="InterPro" id="IPR045357">
    <property type="entry name" value="Aminopeptidase_N-like_N"/>
</dbReference>
<evidence type="ECO:0000313" key="30">
    <source>
        <dbReference type="Proteomes" id="UP001558652"/>
    </source>
</evidence>
<keyword evidence="18" id="KW-0482">Metalloprotease</keyword>
<dbReference type="FunFam" id="2.60.40.1910:FF:000003">
    <property type="entry name" value="Aminopeptidase"/>
    <property type="match status" value="1"/>
</dbReference>
<evidence type="ECO:0000256" key="21">
    <source>
        <dbReference type="ARBA" id="ARBA00023180"/>
    </source>
</evidence>
<keyword evidence="15" id="KW-0106">Calcium</keyword>
<dbReference type="EC" id="3.4.11.7" evidence="6"/>
<evidence type="ECO:0000256" key="6">
    <source>
        <dbReference type="ARBA" id="ARBA00012567"/>
    </source>
</evidence>
<evidence type="ECO:0000259" key="27">
    <source>
        <dbReference type="Pfam" id="PF11838"/>
    </source>
</evidence>
<evidence type="ECO:0000256" key="13">
    <source>
        <dbReference type="ARBA" id="ARBA00022801"/>
    </source>
</evidence>
<accession>A0ABD0YTH7</accession>
<evidence type="ECO:0000256" key="7">
    <source>
        <dbReference type="ARBA" id="ARBA00022438"/>
    </source>
</evidence>
<dbReference type="GO" id="GO:0005886">
    <property type="term" value="C:plasma membrane"/>
    <property type="evidence" value="ECO:0007669"/>
    <property type="project" value="UniProtKB-SubCell"/>
</dbReference>
<proteinExistence type="inferred from homology"/>
<evidence type="ECO:0000256" key="3">
    <source>
        <dbReference type="ARBA" id="ARBA00004609"/>
    </source>
</evidence>
<dbReference type="InterPro" id="IPR042097">
    <property type="entry name" value="Aminopeptidase_N-like_N_sf"/>
</dbReference>
<evidence type="ECO:0000256" key="9">
    <source>
        <dbReference type="ARBA" id="ARBA00022622"/>
    </source>
</evidence>
<feature type="site" description="Transition state stabilizer" evidence="25">
    <location>
        <position position="273"/>
    </location>
</feature>
<dbReference type="InterPro" id="IPR050344">
    <property type="entry name" value="Peptidase_M1_aminopeptidases"/>
</dbReference>
<feature type="domain" description="Aminopeptidase N-like N-terminal" evidence="28">
    <location>
        <begin position="3"/>
        <end position="80"/>
    </location>
</feature>
<name>A0ABD0YTH7_9HEMI</name>
<dbReference type="GO" id="GO:0098552">
    <property type="term" value="C:side of membrane"/>
    <property type="evidence" value="ECO:0007669"/>
    <property type="project" value="UniProtKB-KW"/>
</dbReference>
<keyword evidence="21" id="KW-0325">Glycoprotein</keyword>
<keyword evidence="7" id="KW-0031">Aminopeptidase</keyword>
<feature type="binding site" evidence="24">
    <location>
        <position position="188"/>
    </location>
    <ligand>
        <name>Zn(2+)</name>
        <dbReference type="ChEBI" id="CHEBI:29105"/>
        <note>catalytic</note>
    </ligand>
</feature>
<dbReference type="Gene3D" id="2.60.40.1910">
    <property type="match status" value="1"/>
</dbReference>
<dbReference type="Gene3D" id="1.25.50.20">
    <property type="match status" value="1"/>
</dbReference>
<dbReference type="GO" id="GO:0004230">
    <property type="term" value="F:glutamyl aminopeptidase activity"/>
    <property type="evidence" value="ECO:0007669"/>
    <property type="project" value="UniProtKB-EC"/>
</dbReference>
<keyword evidence="10" id="KW-0645">Protease</keyword>
<dbReference type="InterPro" id="IPR001930">
    <property type="entry name" value="Peptidase_M1"/>
</dbReference>
<evidence type="ECO:0000256" key="20">
    <source>
        <dbReference type="ARBA" id="ARBA00023157"/>
    </source>
</evidence>
<evidence type="ECO:0000256" key="11">
    <source>
        <dbReference type="ARBA" id="ARBA00022692"/>
    </source>
</evidence>
<dbReference type="InterPro" id="IPR034016">
    <property type="entry name" value="M1_APN-typ"/>
</dbReference>
<dbReference type="GO" id="GO:0008237">
    <property type="term" value="F:metallopeptidase activity"/>
    <property type="evidence" value="ECO:0007669"/>
    <property type="project" value="UniProtKB-KW"/>
</dbReference>
<keyword evidence="12 24" id="KW-0479">Metal-binding</keyword>
<keyword evidence="20" id="KW-1015">Disulfide bond</keyword>
<dbReference type="CDD" id="cd09601">
    <property type="entry name" value="M1_APN-Q_like"/>
    <property type="match status" value="1"/>
</dbReference>
<comment type="cofactor">
    <cofactor evidence="24">
        <name>Zn(2+)</name>
        <dbReference type="ChEBI" id="CHEBI:29105"/>
    </cofactor>
    <text evidence="24">Binds 1 zinc ion per subunit.</text>
</comment>
<evidence type="ECO:0000313" key="29">
    <source>
        <dbReference type="EMBL" id="KAL1123098.1"/>
    </source>
</evidence>
<evidence type="ECO:0000256" key="24">
    <source>
        <dbReference type="PIRSR" id="PIRSR634016-3"/>
    </source>
</evidence>
<comment type="caution">
    <text evidence="29">The sequence shown here is derived from an EMBL/GenBank/DDBJ whole genome shotgun (WGS) entry which is preliminary data.</text>
</comment>
<dbReference type="Pfam" id="PF11838">
    <property type="entry name" value="ERAP1_C"/>
    <property type="match status" value="1"/>
</dbReference>
<feature type="domain" description="ERAP1-like C-terminal" evidence="27">
    <location>
        <begin position="413"/>
        <end position="515"/>
    </location>
</feature>
<sequence length="517" mass="58449">MDNKTRYIATTKFEPTYARQAFPCFDEPAYKAKFNVKLVRPSKDYFALSNMNQIGEVANSPSEGYTTVVFATTPPMATYLACFIVCDFDRLESGATASGTPITVYARQGQADNMKFARDLAVKAMDYYTKYFEIDYPLPKLDLIAIPDFVSGAMENWGLITFRETSVLITEGVSNANNYQAVIGTVAHELAHMWFGDIVTMSWWDDLWLNEGFATFLTVNCEKEIFPEWGSEVDAVNHRIVALSKDSTTSSHPIIQSVSHPDQITEMFDVISYKKGAAVLRMLEGMDPGKFQKAVGNYLKKYIYSNARTEDLWCAVQDQMKGVDVSRLMGTWTKQMGFPVVTAVKQGPNVVIKQERFLADIDTPYSRDDSPYGYKWDIPINYVTSENPAKVESLLFSLDSENVTIPVDPNIDWFKLNSDQLGFYRVNYSSEGWKALEEILKKDVATLNQLDRANLIDDAFLLAQAGYLPYDVPLSLVSYAKGAREKDIVPWLIIARYLLNLDKKLEGTSFYPAFKVH</sequence>
<keyword evidence="11" id="KW-0812">Transmembrane</keyword>
<keyword evidence="17" id="KW-1133">Transmembrane helix</keyword>
<evidence type="ECO:0000259" key="26">
    <source>
        <dbReference type="Pfam" id="PF01433"/>
    </source>
</evidence>
<dbReference type="Proteomes" id="UP001558652">
    <property type="component" value="Unassembled WGS sequence"/>
</dbReference>
<comment type="similarity">
    <text evidence="4">Belongs to the peptidase M1 family.</text>
</comment>
<dbReference type="InterPro" id="IPR024571">
    <property type="entry name" value="ERAP1-like_C_dom"/>
</dbReference>
<dbReference type="InterPro" id="IPR014782">
    <property type="entry name" value="Peptidase_M1_dom"/>
</dbReference>
<evidence type="ECO:0000256" key="2">
    <source>
        <dbReference type="ARBA" id="ARBA00004401"/>
    </source>
</evidence>
<evidence type="ECO:0000256" key="4">
    <source>
        <dbReference type="ARBA" id="ARBA00010136"/>
    </source>
</evidence>
<dbReference type="Pfam" id="PF17900">
    <property type="entry name" value="Peptidase_M1_N"/>
    <property type="match status" value="1"/>
</dbReference>
<dbReference type="PANTHER" id="PTHR11533">
    <property type="entry name" value="PROTEASE M1 ZINC METALLOPROTEASE"/>
    <property type="match status" value="1"/>
</dbReference>
<dbReference type="GO" id="GO:0046872">
    <property type="term" value="F:metal ion binding"/>
    <property type="evidence" value="ECO:0007669"/>
    <property type="project" value="UniProtKB-KW"/>
</dbReference>
<protein>
    <recommendedName>
        <fullName evidence="6">glutamyl aminopeptidase</fullName>
        <ecNumber evidence="6">3.4.11.7</ecNumber>
    </recommendedName>
</protein>
<keyword evidence="14 24" id="KW-0862">Zinc</keyword>
<dbReference type="Gene3D" id="1.10.390.10">
    <property type="entry name" value="Neutral Protease Domain 2"/>
    <property type="match status" value="1"/>
</dbReference>
<dbReference type="FunFam" id="1.10.390.10:FF:000006">
    <property type="entry name" value="Puromycin-sensitive aminopeptidase"/>
    <property type="match status" value="1"/>
</dbReference>
<dbReference type="SUPFAM" id="SSF55486">
    <property type="entry name" value="Metalloproteases ('zincins'), catalytic domain"/>
    <property type="match status" value="1"/>
</dbReference>
<gene>
    <name evidence="29" type="ORF">AAG570_002186</name>
</gene>
<evidence type="ECO:0000256" key="19">
    <source>
        <dbReference type="ARBA" id="ARBA00023136"/>
    </source>
</evidence>
<evidence type="ECO:0000256" key="15">
    <source>
        <dbReference type="ARBA" id="ARBA00022837"/>
    </source>
</evidence>
<keyword evidence="22" id="KW-0449">Lipoprotein</keyword>
<keyword evidence="30" id="KW-1185">Reference proteome</keyword>
<feature type="binding site" evidence="24">
    <location>
        <position position="192"/>
    </location>
    <ligand>
        <name>Zn(2+)</name>
        <dbReference type="ChEBI" id="CHEBI:29105"/>
        <note>catalytic</note>
    </ligand>
</feature>
<evidence type="ECO:0000256" key="12">
    <source>
        <dbReference type="ARBA" id="ARBA00022723"/>
    </source>
</evidence>
<feature type="binding site" evidence="24">
    <location>
        <position position="211"/>
    </location>
    <ligand>
        <name>Zn(2+)</name>
        <dbReference type="ChEBI" id="CHEBI:29105"/>
        <note>catalytic</note>
    </ligand>
</feature>
<dbReference type="Pfam" id="PF01433">
    <property type="entry name" value="Peptidase_M1"/>
    <property type="match status" value="1"/>
</dbReference>
<evidence type="ECO:0000256" key="1">
    <source>
        <dbReference type="ARBA" id="ARBA00001703"/>
    </source>
</evidence>
<comment type="catalytic activity">
    <reaction evidence="1">
        <text>Release of N-terminal glutamate (and to a lesser extent aspartate) from a peptide.</text>
        <dbReference type="EC" id="3.4.11.7"/>
    </reaction>
</comment>
<evidence type="ECO:0000256" key="14">
    <source>
        <dbReference type="ARBA" id="ARBA00022833"/>
    </source>
</evidence>
<evidence type="ECO:0000256" key="22">
    <source>
        <dbReference type="ARBA" id="ARBA00023288"/>
    </source>
</evidence>
<comment type="subunit">
    <text evidence="5">Homodimer; disulfide-linked.</text>
</comment>
<evidence type="ECO:0000256" key="5">
    <source>
        <dbReference type="ARBA" id="ARBA00011748"/>
    </source>
</evidence>
<keyword evidence="16" id="KW-0735">Signal-anchor</keyword>
<evidence type="ECO:0000256" key="18">
    <source>
        <dbReference type="ARBA" id="ARBA00023049"/>
    </source>
</evidence>
<keyword evidence="9" id="KW-0336">GPI-anchor</keyword>
<dbReference type="EMBL" id="JBFDAA010000012">
    <property type="protein sequence ID" value="KAL1123098.1"/>
    <property type="molecule type" value="Genomic_DNA"/>
</dbReference>
<feature type="active site" description="Proton acceptor" evidence="23">
    <location>
        <position position="189"/>
    </location>
</feature>
<dbReference type="GO" id="GO:0006508">
    <property type="term" value="P:proteolysis"/>
    <property type="evidence" value="ECO:0007669"/>
    <property type="project" value="UniProtKB-KW"/>
</dbReference>
<keyword evidence="13" id="KW-0378">Hydrolase</keyword>
<evidence type="ECO:0000256" key="23">
    <source>
        <dbReference type="PIRSR" id="PIRSR634016-1"/>
    </source>
</evidence>